<accession>R0E9N2</accession>
<protein>
    <submittedName>
        <fullName evidence="9">Choline dehydrogenase-like flavoprotein</fullName>
    </submittedName>
</protein>
<dbReference type="GO" id="GO:0050660">
    <property type="term" value="F:flavin adenine dinucleotide binding"/>
    <property type="evidence" value="ECO:0007669"/>
    <property type="project" value="InterPro"/>
</dbReference>
<dbReference type="SUPFAM" id="SSF51905">
    <property type="entry name" value="FAD/NAD(P)-binding domain"/>
    <property type="match status" value="1"/>
</dbReference>
<dbReference type="PROSITE" id="PS00624">
    <property type="entry name" value="GMC_OXRED_2"/>
    <property type="match status" value="1"/>
</dbReference>
<evidence type="ECO:0000313" key="10">
    <source>
        <dbReference type="Proteomes" id="UP000013063"/>
    </source>
</evidence>
<keyword evidence="3 6" id="KW-0285">Flavoprotein</keyword>
<dbReference type="InterPro" id="IPR007867">
    <property type="entry name" value="GMC_OxRtase_C"/>
</dbReference>
<evidence type="ECO:0000256" key="5">
    <source>
        <dbReference type="PIRSR" id="PIRSR000137-2"/>
    </source>
</evidence>
<comment type="similarity">
    <text evidence="2 6">Belongs to the GMC oxidoreductase family.</text>
</comment>
<dbReference type="EMBL" id="APMP01000009">
    <property type="protein sequence ID" value="ENZ82168.1"/>
    <property type="molecule type" value="Genomic_DNA"/>
</dbReference>
<dbReference type="Proteomes" id="UP000013063">
    <property type="component" value="Unassembled WGS sequence"/>
</dbReference>
<dbReference type="AlphaFoldDB" id="R0E9N2"/>
<evidence type="ECO:0000256" key="3">
    <source>
        <dbReference type="ARBA" id="ARBA00022630"/>
    </source>
</evidence>
<evidence type="ECO:0000259" key="7">
    <source>
        <dbReference type="PROSITE" id="PS00623"/>
    </source>
</evidence>
<keyword evidence="10" id="KW-1185">Reference proteome</keyword>
<dbReference type="GO" id="GO:0016614">
    <property type="term" value="F:oxidoreductase activity, acting on CH-OH group of donors"/>
    <property type="evidence" value="ECO:0007669"/>
    <property type="project" value="InterPro"/>
</dbReference>
<evidence type="ECO:0000313" key="9">
    <source>
        <dbReference type="EMBL" id="ENZ82168.1"/>
    </source>
</evidence>
<dbReference type="PIRSF" id="PIRSF000137">
    <property type="entry name" value="Alcohol_oxidase"/>
    <property type="match status" value="1"/>
</dbReference>
<feature type="domain" description="Glucose-methanol-choline oxidoreductase N-terminal" evidence="7">
    <location>
        <begin position="81"/>
        <end position="104"/>
    </location>
</feature>
<dbReference type="InterPro" id="IPR036188">
    <property type="entry name" value="FAD/NAD-bd_sf"/>
</dbReference>
<dbReference type="STRING" id="1292034.OR37_01980"/>
<reference evidence="9 10" key="1">
    <citation type="journal article" date="2013" name="Genome Announc.">
        <title>Draft Genome Sequence for Caulobacter sp. Strain OR37, a Bacterium Tolerant to Heavy Metals.</title>
        <authorList>
            <person name="Utturkar S.M."/>
            <person name="Bollmann A."/>
            <person name="Brzoska R.M."/>
            <person name="Klingeman D.M."/>
            <person name="Epstein S.E."/>
            <person name="Palumbo A.V."/>
            <person name="Brown S.D."/>
        </authorList>
    </citation>
    <scope>NUCLEOTIDE SEQUENCE [LARGE SCALE GENOMIC DNA]</scope>
    <source>
        <strain evidence="9 10">OR37</strain>
    </source>
</reference>
<comment type="cofactor">
    <cofactor evidence="1 5">
        <name>FAD</name>
        <dbReference type="ChEBI" id="CHEBI:57692"/>
    </cofactor>
</comment>
<name>R0E9N2_CAUVI</name>
<dbReference type="InterPro" id="IPR012132">
    <property type="entry name" value="GMC_OxRdtase"/>
</dbReference>
<dbReference type="PROSITE" id="PS00623">
    <property type="entry name" value="GMC_OXRED_1"/>
    <property type="match status" value="1"/>
</dbReference>
<feature type="binding site" evidence="5">
    <location>
        <begin position="91"/>
        <end position="94"/>
    </location>
    <ligand>
        <name>FAD</name>
        <dbReference type="ChEBI" id="CHEBI:57692"/>
    </ligand>
</feature>
<evidence type="ECO:0000256" key="6">
    <source>
        <dbReference type="RuleBase" id="RU003968"/>
    </source>
</evidence>
<organism evidence="9 10">
    <name type="scientific">Caulobacter vibrioides OR37</name>
    <dbReference type="NCBI Taxonomy" id="1292034"/>
    <lineage>
        <taxon>Bacteria</taxon>
        <taxon>Pseudomonadati</taxon>
        <taxon>Pseudomonadota</taxon>
        <taxon>Alphaproteobacteria</taxon>
        <taxon>Caulobacterales</taxon>
        <taxon>Caulobacteraceae</taxon>
        <taxon>Caulobacter</taxon>
    </lineage>
</organism>
<feature type="domain" description="Glucose-methanol-choline oxidoreductase N-terminal" evidence="8">
    <location>
        <begin position="253"/>
        <end position="267"/>
    </location>
</feature>
<proteinExistence type="inferred from homology"/>
<dbReference type="Pfam" id="PF00732">
    <property type="entry name" value="GMC_oxred_N"/>
    <property type="match status" value="1"/>
</dbReference>
<gene>
    <name evidence="9" type="ORF">OR37_01980</name>
</gene>
<sequence length="536" mass="56427" precursor="true">MADADIIIAGAGSAGCVLAARLSEDPSIKVLLIEAGPVGGGFLVDMPAGTFKLMGNPKADWSYRTEPDPSINNRVVQWAGGKMLGGSSAINGLVYIRGQRSDYDDWVAAGAKGWSFDEVLPYFKKSERFDGPPSQSHGAMGPLSVSAGRVKHPIVDVFVQACGEIGLPRNDDYCDGDPEGAFQVYNTTGNGQRASVAKAFLEPALGRPNLTVLTDCLVDKVLVEGGRATGVRIKQDGGSRDLRAGAEVIVSAGAIGSPAILLRSGIGPVDAIKAHGLDVVVPLDGVGRNLQEHSATSISKLVDMPTYNSPFGPLTAAGNMLRYLFLRNGPMTSAAVQAMAYGKSRPDLDVPDFCLSLMPLAISFAGGKPGMHPKPGITLAGNVARPHSRGRILLRSAQPEDPPVIDHRLIGDERDMRVLIAIARAIEAVYQAPAMKRHVIAENMPSPIPETDEAWESHIRTTAGIGYHPTSTCAMGDGPQAVTDAQLRVRDVAGLRVIDASSMPNIISGNTNAPTIMIAEKGAELVAAALRRRVAA</sequence>
<dbReference type="PATRIC" id="fig|1292034.3.peg.1967"/>
<comment type="caution">
    <text evidence="9">The sequence shown here is derived from an EMBL/GenBank/DDBJ whole genome shotgun (WGS) entry which is preliminary data.</text>
</comment>
<dbReference type="RefSeq" id="WP_004618792.1">
    <property type="nucleotide sequence ID" value="NZ_APMP01000009.1"/>
</dbReference>
<dbReference type="eggNOG" id="COG2303">
    <property type="taxonomic scope" value="Bacteria"/>
</dbReference>
<dbReference type="PANTHER" id="PTHR11552">
    <property type="entry name" value="GLUCOSE-METHANOL-CHOLINE GMC OXIDOREDUCTASE"/>
    <property type="match status" value="1"/>
</dbReference>
<dbReference type="SUPFAM" id="SSF54373">
    <property type="entry name" value="FAD-linked reductases, C-terminal domain"/>
    <property type="match status" value="1"/>
</dbReference>
<dbReference type="InterPro" id="IPR000172">
    <property type="entry name" value="GMC_OxRdtase_N"/>
</dbReference>
<dbReference type="PANTHER" id="PTHR11552:SF147">
    <property type="entry name" value="CHOLINE DEHYDROGENASE, MITOCHONDRIAL"/>
    <property type="match status" value="1"/>
</dbReference>
<evidence type="ECO:0000256" key="1">
    <source>
        <dbReference type="ARBA" id="ARBA00001974"/>
    </source>
</evidence>
<dbReference type="Gene3D" id="3.30.560.10">
    <property type="entry name" value="Glucose Oxidase, domain 3"/>
    <property type="match status" value="1"/>
</dbReference>
<feature type="binding site" evidence="5">
    <location>
        <position position="218"/>
    </location>
    <ligand>
        <name>FAD</name>
        <dbReference type="ChEBI" id="CHEBI:57692"/>
    </ligand>
</feature>
<dbReference type="Gene3D" id="3.50.50.60">
    <property type="entry name" value="FAD/NAD(P)-binding domain"/>
    <property type="match status" value="1"/>
</dbReference>
<keyword evidence="4 5" id="KW-0274">FAD</keyword>
<evidence type="ECO:0000256" key="2">
    <source>
        <dbReference type="ARBA" id="ARBA00010790"/>
    </source>
</evidence>
<dbReference type="Pfam" id="PF05199">
    <property type="entry name" value="GMC_oxred_C"/>
    <property type="match status" value="1"/>
</dbReference>
<evidence type="ECO:0000256" key="4">
    <source>
        <dbReference type="ARBA" id="ARBA00022827"/>
    </source>
</evidence>
<evidence type="ECO:0000259" key="8">
    <source>
        <dbReference type="PROSITE" id="PS00624"/>
    </source>
</evidence>